<organism evidence="2 3">
    <name type="scientific">Chelatococcus reniformis</name>
    <dbReference type="NCBI Taxonomy" id="1494448"/>
    <lineage>
        <taxon>Bacteria</taxon>
        <taxon>Pseudomonadati</taxon>
        <taxon>Pseudomonadota</taxon>
        <taxon>Alphaproteobacteria</taxon>
        <taxon>Hyphomicrobiales</taxon>
        <taxon>Chelatococcaceae</taxon>
        <taxon>Chelatococcus</taxon>
    </lineage>
</organism>
<dbReference type="Proteomes" id="UP000637002">
    <property type="component" value="Unassembled WGS sequence"/>
</dbReference>
<dbReference type="PANTHER" id="PTHR46310:SF7">
    <property type="entry name" value="AMIDASE 1"/>
    <property type="match status" value="1"/>
</dbReference>
<dbReference type="Gene3D" id="3.90.1300.10">
    <property type="entry name" value="Amidase signature (AS) domain"/>
    <property type="match status" value="1"/>
</dbReference>
<dbReference type="AlphaFoldDB" id="A0A916UTS2"/>
<dbReference type="RefSeq" id="WP_188611953.1">
    <property type="nucleotide sequence ID" value="NZ_BMGG01000010.1"/>
</dbReference>
<sequence>MRDALGAFVPHVDCVVQGSGSGPLAGMTFAAKDLFDVAGYVTGSGNPDWERTHAPAKRHAAAVKALLDAGATLAGKTITDEISLGLVGRNQFYGTPLNPKAPDRVPGGSSSGSASAVAGGLVDTALGTDSGGSVRTPAAFCGLFGLRPTHGRISVKGMETQSPTFDTCGWFAADADTFAKVGEVLLGAPIADGGLTRMIVASDCFAIAEPEVQAALAPAAEALGGLFSAVREAPLADRDILDWSRNQSLLQRGEYTKTFRPWVERCVPRFSIEVGTSLALGALLAEAELVGPNAFRAMAKARLGDLLGDDAVLCLPTTPILPPRRDEPFSALTHSVSRIIELTCIAGLTGHPQINLPLAHHAGIPVGLSLIGPKGSDERLIALARQVAALTRSCSVGSD</sequence>
<feature type="domain" description="Amidase" evidence="1">
    <location>
        <begin position="20"/>
        <end position="192"/>
    </location>
</feature>
<dbReference type="PROSITE" id="PS00571">
    <property type="entry name" value="AMIDASES"/>
    <property type="match status" value="1"/>
</dbReference>
<gene>
    <name evidence="2" type="ORF">GCM10010994_50440</name>
</gene>
<evidence type="ECO:0000259" key="1">
    <source>
        <dbReference type="Pfam" id="PF01425"/>
    </source>
</evidence>
<keyword evidence="3" id="KW-1185">Reference proteome</keyword>
<proteinExistence type="predicted"/>
<dbReference type="EMBL" id="BMGG01000010">
    <property type="protein sequence ID" value="GGC86463.1"/>
    <property type="molecule type" value="Genomic_DNA"/>
</dbReference>
<reference evidence="2" key="2">
    <citation type="submission" date="2020-09" db="EMBL/GenBank/DDBJ databases">
        <authorList>
            <person name="Sun Q."/>
            <person name="Zhou Y."/>
        </authorList>
    </citation>
    <scope>NUCLEOTIDE SEQUENCE</scope>
    <source>
        <strain evidence="2">CGMCC 1.12919</strain>
    </source>
</reference>
<accession>A0A916UTS2</accession>
<dbReference type="PANTHER" id="PTHR46310">
    <property type="entry name" value="AMIDASE 1"/>
    <property type="match status" value="1"/>
</dbReference>
<dbReference type="InterPro" id="IPR020556">
    <property type="entry name" value="Amidase_CS"/>
</dbReference>
<protein>
    <submittedName>
        <fullName evidence="2">Amidase</fullName>
    </submittedName>
</protein>
<dbReference type="InterPro" id="IPR023631">
    <property type="entry name" value="Amidase_dom"/>
</dbReference>
<evidence type="ECO:0000313" key="2">
    <source>
        <dbReference type="EMBL" id="GGC86463.1"/>
    </source>
</evidence>
<dbReference type="SUPFAM" id="SSF75304">
    <property type="entry name" value="Amidase signature (AS) enzymes"/>
    <property type="match status" value="1"/>
</dbReference>
<dbReference type="Pfam" id="PF01425">
    <property type="entry name" value="Amidase"/>
    <property type="match status" value="2"/>
</dbReference>
<evidence type="ECO:0000313" key="3">
    <source>
        <dbReference type="Proteomes" id="UP000637002"/>
    </source>
</evidence>
<name>A0A916UTS2_9HYPH</name>
<comment type="caution">
    <text evidence="2">The sequence shown here is derived from an EMBL/GenBank/DDBJ whole genome shotgun (WGS) entry which is preliminary data.</text>
</comment>
<dbReference type="NCBIfam" id="NF006169">
    <property type="entry name" value="PRK08310.1"/>
    <property type="match status" value="1"/>
</dbReference>
<reference evidence="2" key="1">
    <citation type="journal article" date="2014" name="Int. J. Syst. Evol. Microbiol.">
        <title>Complete genome sequence of Corynebacterium casei LMG S-19264T (=DSM 44701T), isolated from a smear-ripened cheese.</title>
        <authorList>
            <consortium name="US DOE Joint Genome Institute (JGI-PGF)"/>
            <person name="Walter F."/>
            <person name="Albersmeier A."/>
            <person name="Kalinowski J."/>
            <person name="Ruckert C."/>
        </authorList>
    </citation>
    <scope>NUCLEOTIDE SEQUENCE</scope>
    <source>
        <strain evidence="2">CGMCC 1.12919</strain>
    </source>
</reference>
<feature type="domain" description="Amidase" evidence="1">
    <location>
        <begin position="303"/>
        <end position="380"/>
    </location>
</feature>
<dbReference type="InterPro" id="IPR036928">
    <property type="entry name" value="AS_sf"/>
</dbReference>